<dbReference type="EMBL" id="QEKV01000004">
    <property type="protein sequence ID" value="PVY94522.1"/>
    <property type="molecule type" value="Genomic_DNA"/>
</dbReference>
<evidence type="ECO:0000256" key="1">
    <source>
        <dbReference type="ARBA" id="ARBA00008714"/>
    </source>
</evidence>
<organism evidence="9 10">
    <name type="scientific">Ezakiella coagulans</name>
    <dbReference type="NCBI Taxonomy" id="46507"/>
    <lineage>
        <taxon>Bacteria</taxon>
        <taxon>Bacillati</taxon>
        <taxon>Bacillota</taxon>
        <taxon>Tissierellia</taxon>
        <taxon>Ezakiella</taxon>
    </lineage>
</organism>
<feature type="binding site" evidence="5">
    <location>
        <position position="162"/>
    </location>
    <ligand>
        <name>Mn(2+)</name>
        <dbReference type="ChEBI" id="CHEBI:29035"/>
    </ligand>
</feature>
<proteinExistence type="inferred from homology"/>
<evidence type="ECO:0000259" key="8">
    <source>
        <dbReference type="Pfam" id="PF02777"/>
    </source>
</evidence>
<dbReference type="InterPro" id="IPR019831">
    <property type="entry name" value="Mn/Fe_SOD_N"/>
</dbReference>
<dbReference type="Gene3D" id="1.10.287.990">
    <property type="entry name" value="Fe,Mn superoxide dismutase (SOD) domain"/>
    <property type="match status" value="1"/>
</dbReference>
<dbReference type="GO" id="GO:0046872">
    <property type="term" value="F:metal ion binding"/>
    <property type="evidence" value="ECO:0007669"/>
    <property type="project" value="UniProtKB-KW"/>
</dbReference>
<dbReference type="InterPro" id="IPR019833">
    <property type="entry name" value="Mn/Fe_SOD_BS"/>
</dbReference>
<dbReference type="Gene3D" id="3.55.40.20">
    <property type="entry name" value="Iron/manganese superoxide dismutase, C-terminal domain"/>
    <property type="match status" value="1"/>
</dbReference>
<sequence>MIELIKLPYAYDALEPVISKETIEYHHDKHHQAYVNKLNELIEGTELADMHPCEILKNLDKAPADKKQAIINQGGGVYNHNVYWTQLAKDGQKEPKGELKEAIDKAFGSFDEFKEKFEKAGAGQFGSGWAWLVEKDGKLEIMTTANQDAPISKGYKVLLNNDVWEHAYYIDYRNKRAEYLKKFWDIVDWSVVEERFVK</sequence>
<keyword evidence="10" id="KW-1185">Reference proteome</keyword>
<evidence type="ECO:0000313" key="9">
    <source>
        <dbReference type="EMBL" id="PVY94522.1"/>
    </source>
</evidence>
<evidence type="ECO:0000256" key="3">
    <source>
        <dbReference type="ARBA" id="ARBA00022723"/>
    </source>
</evidence>
<dbReference type="GO" id="GO:0004784">
    <property type="term" value="F:superoxide dismutase activity"/>
    <property type="evidence" value="ECO:0007669"/>
    <property type="project" value="UniProtKB-EC"/>
</dbReference>
<evidence type="ECO:0000256" key="5">
    <source>
        <dbReference type="PIRSR" id="PIRSR000349-1"/>
    </source>
</evidence>
<keyword evidence="4 6" id="KW-0560">Oxidoreductase</keyword>
<evidence type="ECO:0000256" key="4">
    <source>
        <dbReference type="ARBA" id="ARBA00023002"/>
    </source>
</evidence>
<gene>
    <name evidence="9" type="ORF">C7381_10423</name>
</gene>
<feature type="binding site" evidence="5">
    <location>
        <position position="80"/>
    </location>
    <ligand>
        <name>Mn(2+)</name>
        <dbReference type="ChEBI" id="CHEBI:29035"/>
    </ligand>
</feature>
<dbReference type="FunFam" id="3.55.40.20:FF:000001">
    <property type="entry name" value="Superoxide dismutase"/>
    <property type="match status" value="1"/>
</dbReference>
<reference evidence="9 10" key="1">
    <citation type="submission" date="2018-04" db="EMBL/GenBank/DDBJ databases">
        <title>Genomic Encyclopedia of Type Strains, Phase IV (KMG-IV): sequencing the most valuable type-strain genomes for metagenomic binning, comparative biology and taxonomic classification.</title>
        <authorList>
            <person name="Goeker M."/>
        </authorList>
    </citation>
    <scope>NUCLEOTIDE SEQUENCE [LARGE SCALE GENOMIC DNA]</scope>
    <source>
        <strain evidence="9 10">DSM 20705</strain>
    </source>
</reference>
<dbReference type="Proteomes" id="UP000245793">
    <property type="component" value="Unassembled WGS sequence"/>
</dbReference>
<dbReference type="EC" id="1.15.1.1" evidence="2 6"/>
<comment type="similarity">
    <text evidence="1 6">Belongs to the iron/manganese superoxide dismutase family.</text>
</comment>
<comment type="function">
    <text evidence="6">Destroys radicals which are normally produced within the cells and which are toxic to biological systems.</text>
</comment>
<comment type="catalytic activity">
    <reaction evidence="6">
        <text>2 superoxide + 2 H(+) = H2O2 + O2</text>
        <dbReference type="Rhea" id="RHEA:20696"/>
        <dbReference type="ChEBI" id="CHEBI:15378"/>
        <dbReference type="ChEBI" id="CHEBI:15379"/>
        <dbReference type="ChEBI" id="CHEBI:16240"/>
        <dbReference type="ChEBI" id="CHEBI:18421"/>
        <dbReference type="EC" id="1.15.1.1"/>
    </reaction>
</comment>
<dbReference type="SUPFAM" id="SSF54719">
    <property type="entry name" value="Fe,Mn superoxide dismutase (SOD), C-terminal domain"/>
    <property type="match status" value="1"/>
</dbReference>
<dbReference type="AlphaFoldDB" id="A0A2U1E3U8"/>
<dbReference type="Pfam" id="PF02777">
    <property type="entry name" value="Sod_Fe_C"/>
    <property type="match status" value="1"/>
</dbReference>
<dbReference type="PRINTS" id="PR01703">
    <property type="entry name" value="MNSODISMTASE"/>
</dbReference>
<feature type="domain" description="Manganese/iron superoxide dismutase C-terminal" evidence="8">
    <location>
        <begin position="95"/>
        <end position="195"/>
    </location>
</feature>
<dbReference type="InterPro" id="IPR019832">
    <property type="entry name" value="Mn/Fe_SOD_C"/>
</dbReference>
<feature type="binding site" evidence="5">
    <location>
        <position position="26"/>
    </location>
    <ligand>
        <name>Mn(2+)</name>
        <dbReference type="ChEBI" id="CHEBI:29035"/>
    </ligand>
</feature>
<dbReference type="SUPFAM" id="SSF46609">
    <property type="entry name" value="Fe,Mn superoxide dismutase (SOD), N-terminal domain"/>
    <property type="match status" value="1"/>
</dbReference>
<evidence type="ECO:0000256" key="2">
    <source>
        <dbReference type="ARBA" id="ARBA00012682"/>
    </source>
</evidence>
<protein>
    <recommendedName>
        <fullName evidence="2 6">Superoxide dismutase</fullName>
        <ecNumber evidence="2 6">1.15.1.1</ecNumber>
    </recommendedName>
</protein>
<dbReference type="InterPro" id="IPR036324">
    <property type="entry name" value="Mn/Fe_SOD_N_sf"/>
</dbReference>
<dbReference type="PIRSF" id="PIRSF000349">
    <property type="entry name" value="SODismutase"/>
    <property type="match status" value="1"/>
</dbReference>
<dbReference type="InterPro" id="IPR001189">
    <property type="entry name" value="Mn/Fe_SOD"/>
</dbReference>
<dbReference type="PANTHER" id="PTHR43595:SF2">
    <property type="entry name" value="SMALL RIBOSOMAL SUBUNIT PROTEIN MS42"/>
    <property type="match status" value="1"/>
</dbReference>
<dbReference type="PROSITE" id="PS00088">
    <property type="entry name" value="SOD_MN"/>
    <property type="match status" value="1"/>
</dbReference>
<evidence type="ECO:0000313" key="10">
    <source>
        <dbReference type="Proteomes" id="UP000245793"/>
    </source>
</evidence>
<feature type="domain" description="Manganese/iron superoxide dismutase N-terminal" evidence="7">
    <location>
        <begin position="3"/>
        <end position="88"/>
    </location>
</feature>
<dbReference type="InterPro" id="IPR036314">
    <property type="entry name" value="SOD_C_sf"/>
</dbReference>
<dbReference type="GO" id="GO:0005737">
    <property type="term" value="C:cytoplasm"/>
    <property type="evidence" value="ECO:0007669"/>
    <property type="project" value="TreeGrafter"/>
</dbReference>
<evidence type="ECO:0000259" key="7">
    <source>
        <dbReference type="Pfam" id="PF00081"/>
    </source>
</evidence>
<feature type="binding site" evidence="5">
    <location>
        <position position="166"/>
    </location>
    <ligand>
        <name>Mn(2+)</name>
        <dbReference type="ChEBI" id="CHEBI:29035"/>
    </ligand>
</feature>
<evidence type="ECO:0000256" key="6">
    <source>
        <dbReference type="RuleBase" id="RU000414"/>
    </source>
</evidence>
<comment type="caution">
    <text evidence="9">The sequence shown here is derived from an EMBL/GenBank/DDBJ whole genome shotgun (WGS) entry which is preliminary data.</text>
</comment>
<name>A0A2U1E3U8_9FIRM</name>
<dbReference type="Pfam" id="PF00081">
    <property type="entry name" value="Sod_Fe_N"/>
    <property type="match status" value="1"/>
</dbReference>
<accession>A0A2U1E3U8</accession>
<dbReference type="PANTHER" id="PTHR43595">
    <property type="entry name" value="37S RIBOSOMAL PROTEIN S26, MITOCHONDRIAL"/>
    <property type="match status" value="1"/>
</dbReference>
<keyword evidence="3 5" id="KW-0479">Metal-binding</keyword>